<evidence type="ECO:0000256" key="2">
    <source>
        <dbReference type="ARBA" id="ARBA00022692"/>
    </source>
</evidence>
<dbReference type="InterPro" id="IPR007318">
    <property type="entry name" value="Phopholipid_MeTrfase"/>
</dbReference>
<accession>A0ABT1C4J0</accession>
<comment type="subcellular location">
    <subcellularLocation>
        <location evidence="1">Endomembrane system</location>
        <topology evidence="1">Multi-pass membrane protein</topology>
    </subcellularLocation>
</comment>
<evidence type="ECO:0000313" key="6">
    <source>
        <dbReference type="EMBL" id="MCO6049433.1"/>
    </source>
</evidence>
<evidence type="ECO:0000313" key="7">
    <source>
        <dbReference type="Proteomes" id="UP001205906"/>
    </source>
</evidence>
<evidence type="ECO:0000256" key="3">
    <source>
        <dbReference type="ARBA" id="ARBA00022989"/>
    </source>
</evidence>
<dbReference type="PANTHER" id="PTHR12714">
    <property type="entry name" value="PROTEIN-S ISOPRENYLCYSTEINE O-METHYLTRANSFERASE"/>
    <property type="match status" value="1"/>
</dbReference>
<feature type="transmembrane region" description="Helical" evidence="5">
    <location>
        <begin position="76"/>
        <end position="93"/>
    </location>
</feature>
<feature type="transmembrane region" description="Helical" evidence="5">
    <location>
        <begin position="37"/>
        <end position="55"/>
    </location>
</feature>
<organism evidence="6 7">
    <name type="scientific">Mesorhizobium liriopis</name>
    <dbReference type="NCBI Taxonomy" id="2953882"/>
    <lineage>
        <taxon>Bacteria</taxon>
        <taxon>Pseudomonadati</taxon>
        <taxon>Pseudomonadota</taxon>
        <taxon>Alphaproteobacteria</taxon>
        <taxon>Hyphomicrobiales</taxon>
        <taxon>Phyllobacteriaceae</taxon>
        <taxon>Mesorhizobium</taxon>
    </lineage>
</organism>
<protein>
    <submittedName>
        <fullName evidence="6">Isoprenylcysteine carboxylmethyltransferase family protein</fullName>
    </submittedName>
</protein>
<dbReference type="PANTHER" id="PTHR12714:SF9">
    <property type="entry name" value="PROTEIN-S-ISOPRENYLCYSTEINE O-METHYLTRANSFERASE"/>
    <property type="match status" value="1"/>
</dbReference>
<evidence type="ECO:0000256" key="5">
    <source>
        <dbReference type="SAM" id="Phobius"/>
    </source>
</evidence>
<keyword evidence="4 5" id="KW-0472">Membrane</keyword>
<evidence type="ECO:0000256" key="1">
    <source>
        <dbReference type="ARBA" id="ARBA00004127"/>
    </source>
</evidence>
<dbReference type="EMBL" id="JAMXQS010000003">
    <property type="protein sequence ID" value="MCO6049433.1"/>
    <property type="molecule type" value="Genomic_DNA"/>
</dbReference>
<proteinExistence type="predicted"/>
<keyword evidence="2 5" id="KW-0812">Transmembrane</keyword>
<feature type="transmembrane region" description="Helical" evidence="5">
    <location>
        <begin position="7"/>
        <end position="25"/>
    </location>
</feature>
<dbReference type="Proteomes" id="UP001205906">
    <property type="component" value="Unassembled WGS sequence"/>
</dbReference>
<keyword evidence="3 5" id="KW-1133">Transmembrane helix</keyword>
<comment type="caution">
    <text evidence="6">The sequence shown here is derived from an EMBL/GenBank/DDBJ whole genome shotgun (WGS) entry which is preliminary data.</text>
</comment>
<dbReference type="Gene3D" id="1.20.120.1630">
    <property type="match status" value="1"/>
</dbReference>
<reference evidence="6 7" key="1">
    <citation type="submission" date="2022-06" db="EMBL/GenBank/DDBJ databases">
        <title>Mesorhizobium sp. strain RP14 Genome sequencing and assembly.</title>
        <authorList>
            <person name="Kim I."/>
        </authorList>
    </citation>
    <scope>NUCLEOTIDE SEQUENCE [LARGE SCALE GENOMIC DNA]</scope>
    <source>
        <strain evidence="7">RP14(2022)</strain>
    </source>
</reference>
<feature type="transmembrane region" description="Helical" evidence="5">
    <location>
        <begin position="99"/>
        <end position="118"/>
    </location>
</feature>
<dbReference type="Pfam" id="PF04191">
    <property type="entry name" value="PEMT"/>
    <property type="match status" value="1"/>
</dbReference>
<keyword evidence="7" id="KW-1185">Reference proteome</keyword>
<name>A0ABT1C4J0_9HYPH</name>
<gene>
    <name evidence="6" type="ORF">NGM99_06475</name>
</gene>
<evidence type="ECO:0000256" key="4">
    <source>
        <dbReference type="ARBA" id="ARBA00023136"/>
    </source>
</evidence>
<sequence length="198" mass="21843">MERYQRIRRAAVAALFASVVGVLIFGRSASTGLSHEYVEMIGTMLIVLGIGGRLWSTLYIGGRKSAEVVSTGPYSVTRNPLYVFSAIAAAGAGAQMGSILAALILGLLCVAAFHLVIFREEDYLRARLGAAYEDYCARVPRFWPNFSLYQDQDEVTFRPKLLLNTLRDGLLFFASLPLFELVEMGQQAGLWPVLFHLS</sequence>